<dbReference type="SUPFAM" id="SSF49842">
    <property type="entry name" value="TNF-like"/>
    <property type="match status" value="1"/>
</dbReference>
<dbReference type="Proteomes" id="UP001209107">
    <property type="component" value="Unassembled WGS sequence"/>
</dbReference>
<sequence>MNKLLCPILMLCVSSIIYAQSGNVGINTTNPQATLDVNGNLKVRTVETVTSPSNDQAVLLIDKSASGDFVLKEIAVSNLLGSTGAGSSAYSAHRNGSWSLLNINLGDSTYPISLSGNDTRIGDSALFTDGVYTAPISGIYDVNFEVQLSGVDLTVLSGKSLVLYKNTAVWQTKPFNGVRVEVGLFPVATIPVTSTSLHSLVQLDAGDTLTFALNTGGVLPVNLGVLPVSYTSLKLFKVAD</sequence>
<accession>A0ABT3JLA2</accession>
<evidence type="ECO:0000313" key="2">
    <source>
        <dbReference type="EMBL" id="MCW4451266.1"/>
    </source>
</evidence>
<evidence type="ECO:0000313" key="3">
    <source>
        <dbReference type="Proteomes" id="UP001209107"/>
    </source>
</evidence>
<name>A0ABT3JLA2_9FLAO</name>
<feature type="chain" id="PRO_5046547164" description="C1q domain-containing protein" evidence="1">
    <location>
        <begin position="20"/>
        <end position="240"/>
    </location>
</feature>
<feature type="signal peptide" evidence="1">
    <location>
        <begin position="1"/>
        <end position="19"/>
    </location>
</feature>
<evidence type="ECO:0008006" key="4">
    <source>
        <dbReference type="Google" id="ProtNLM"/>
    </source>
</evidence>
<comment type="caution">
    <text evidence="2">The sequence shown here is derived from an EMBL/GenBank/DDBJ whole genome shotgun (WGS) entry which is preliminary data.</text>
</comment>
<dbReference type="InterPro" id="IPR008983">
    <property type="entry name" value="Tumour_necrosis_fac-like_dom"/>
</dbReference>
<keyword evidence="3" id="KW-1185">Reference proteome</keyword>
<gene>
    <name evidence="2" type="ORF">OK344_03495</name>
</gene>
<keyword evidence="1" id="KW-0732">Signal</keyword>
<dbReference type="RefSeq" id="WP_265143467.1">
    <property type="nucleotide sequence ID" value="NZ_JAPCHZ010000001.1"/>
</dbReference>
<dbReference type="EMBL" id="JAPCHZ010000001">
    <property type="protein sequence ID" value="MCW4451266.1"/>
    <property type="molecule type" value="Genomic_DNA"/>
</dbReference>
<protein>
    <recommendedName>
        <fullName evidence="4">C1q domain-containing protein</fullName>
    </recommendedName>
</protein>
<evidence type="ECO:0000256" key="1">
    <source>
        <dbReference type="SAM" id="SignalP"/>
    </source>
</evidence>
<reference evidence="2 3" key="1">
    <citation type="submission" date="2022-10" db="EMBL/GenBank/DDBJ databases">
        <title>Kaistella sp. BT-6-1-3.</title>
        <authorList>
            <person name="Ai J."/>
            <person name="Deng Z."/>
        </authorList>
    </citation>
    <scope>NUCLEOTIDE SEQUENCE [LARGE SCALE GENOMIC DNA]</scope>
    <source>
        <strain evidence="2 3">BT6-1-3</strain>
    </source>
</reference>
<dbReference type="Gene3D" id="2.60.120.40">
    <property type="match status" value="1"/>
</dbReference>
<proteinExistence type="predicted"/>
<organism evidence="2 3">
    <name type="scientific">Kaistella yananensis</name>
    <dbReference type="NCBI Taxonomy" id="2989820"/>
    <lineage>
        <taxon>Bacteria</taxon>
        <taxon>Pseudomonadati</taxon>
        <taxon>Bacteroidota</taxon>
        <taxon>Flavobacteriia</taxon>
        <taxon>Flavobacteriales</taxon>
        <taxon>Weeksellaceae</taxon>
        <taxon>Chryseobacterium group</taxon>
        <taxon>Kaistella</taxon>
    </lineage>
</organism>